<dbReference type="AlphaFoldDB" id="A0A0L9TKF9"/>
<accession>A0A0L9TKF9</accession>
<organism evidence="2 3">
    <name type="scientific">Phaseolus angularis</name>
    <name type="common">Azuki bean</name>
    <name type="synonym">Vigna angularis</name>
    <dbReference type="NCBI Taxonomy" id="3914"/>
    <lineage>
        <taxon>Eukaryota</taxon>
        <taxon>Viridiplantae</taxon>
        <taxon>Streptophyta</taxon>
        <taxon>Embryophyta</taxon>
        <taxon>Tracheophyta</taxon>
        <taxon>Spermatophyta</taxon>
        <taxon>Magnoliopsida</taxon>
        <taxon>eudicotyledons</taxon>
        <taxon>Gunneridae</taxon>
        <taxon>Pentapetalae</taxon>
        <taxon>rosids</taxon>
        <taxon>fabids</taxon>
        <taxon>Fabales</taxon>
        <taxon>Fabaceae</taxon>
        <taxon>Papilionoideae</taxon>
        <taxon>50 kb inversion clade</taxon>
        <taxon>NPAAA clade</taxon>
        <taxon>indigoferoid/millettioid clade</taxon>
        <taxon>Phaseoleae</taxon>
        <taxon>Vigna</taxon>
    </lineage>
</organism>
<sequence length="234" mass="25682">MGYFLSGLREEVSDHVRPHDPPDLMTAMRVARDVEKLCAKTGGGWISKNPSSWGKTSGSVMKVETNREQAGRAGPAESVGSVNKGATHGGNHRRDSGSGNERGVRNLPYSEYIKRREEGKCFRCGGPFSPGHRCTERGIRMMILAEEEEESENDGEDELNITKMELSALSAGGLTTSRTMKLRGRMGQREVLVLIDSGASHNFISRRVVEELEMTVVETPPVYGKLGKRTEGTN</sequence>
<gene>
    <name evidence="2" type="ORF">LR48_Vigan01g049200</name>
</gene>
<feature type="region of interest" description="Disordered" evidence="1">
    <location>
        <begin position="66"/>
        <end position="106"/>
    </location>
</feature>
<proteinExistence type="predicted"/>
<dbReference type="EMBL" id="CM003371">
    <property type="protein sequence ID" value="KOM30937.1"/>
    <property type="molecule type" value="Genomic_DNA"/>
</dbReference>
<name>A0A0L9TKF9_PHAAN</name>
<reference evidence="3" key="1">
    <citation type="journal article" date="2015" name="Proc. Natl. Acad. Sci. U.S.A.">
        <title>Genome sequencing of adzuki bean (Vigna angularis) provides insight into high starch and low fat accumulation and domestication.</title>
        <authorList>
            <person name="Yang K."/>
            <person name="Tian Z."/>
            <person name="Chen C."/>
            <person name="Luo L."/>
            <person name="Zhao B."/>
            <person name="Wang Z."/>
            <person name="Yu L."/>
            <person name="Li Y."/>
            <person name="Sun Y."/>
            <person name="Li W."/>
            <person name="Chen Y."/>
            <person name="Li Y."/>
            <person name="Zhang Y."/>
            <person name="Ai D."/>
            <person name="Zhao J."/>
            <person name="Shang C."/>
            <person name="Ma Y."/>
            <person name="Wu B."/>
            <person name="Wang M."/>
            <person name="Gao L."/>
            <person name="Sun D."/>
            <person name="Zhang P."/>
            <person name="Guo F."/>
            <person name="Wang W."/>
            <person name="Li Y."/>
            <person name="Wang J."/>
            <person name="Varshney R.K."/>
            <person name="Wang J."/>
            <person name="Ling H.Q."/>
            <person name="Wan P."/>
        </authorList>
    </citation>
    <scope>NUCLEOTIDE SEQUENCE</scope>
    <source>
        <strain evidence="3">cv. Jingnong 6</strain>
    </source>
</reference>
<evidence type="ECO:0000256" key="1">
    <source>
        <dbReference type="SAM" id="MobiDB-lite"/>
    </source>
</evidence>
<evidence type="ECO:0000313" key="2">
    <source>
        <dbReference type="EMBL" id="KOM30937.1"/>
    </source>
</evidence>
<dbReference type="OMA" id="HRCTERG"/>
<dbReference type="Gene3D" id="2.40.70.10">
    <property type="entry name" value="Acid Proteases"/>
    <property type="match status" value="1"/>
</dbReference>
<dbReference type="Proteomes" id="UP000053144">
    <property type="component" value="Chromosome 1"/>
</dbReference>
<dbReference type="CDD" id="cd00303">
    <property type="entry name" value="retropepsin_like"/>
    <property type="match status" value="1"/>
</dbReference>
<evidence type="ECO:0000313" key="3">
    <source>
        <dbReference type="Proteomes" id="UP000053144"/>
    </source>
</evidence>
<dbReference type="Gramene" id="KOM30937">
    <property type="protein sequence ID" value="KOM30937"/>
    <property type="gene ID" value="LR48_Vigan01g049200"/>
</dbReference>
<dbReference type="InterPro" id="IPR021109">
    <property type="entry name" value="Peptidase_aspartic_dom_sf"/>
</dbReference>
<protein>
    <submittedName>
        <fullName evidence="2">Uncharacterized protein</fullName>
    </submittedName>
</protein>